<dbReference type="AlphaFoldDB" id="A0A420IX35"/>
<proteinExistence type="predicted"/>
<reference evidence="2 3" key="1">
    <citation type="journal article" date="2018" name="BMC Genomics">
        <title>Comparative genome analyses reveal sequence features reflecting distinct modes of host-adaptation between dicot and monocot powdery mildew.</title>
        <authorList>
            <person name="Wu Y."/>
            <person name="Ma X."/>
            <person name="Pan Z."/>
            <person name="Kale S.D."/>
            <person name="Song Y."/>
            <person name="King H."/>
            <person name="Zhang Q."/>
            <person name="Presley C."/>
            <person name="Deng X."/>
            <person name="Wei C.I."/>
            <person name="Xiao S."/>
        </authorList>
    </citation>
    <scope>NUCLEOTIDE SEQUENCE [LARGE SCALE GENOMIC DNA]</scope>
    <source>
        <strain evidence="2">UMSG1</strain>
    </source>
</reference>
<keyword evidence="1" id="KW-0732">Signal</keyword>
<gene>
    <name evidence="2" type="ORF">GcM1_c17344o14</name>
</gene>
<feature type="signal peptide" evidence="1">
    <location>
        <begin position="1"/>
        <end position="17"/>
    </location>
</feature>
<evidence type="ECO:0000313" key="3">
    <source>
        <dbReference type="Proteomes" id="UP000285326"/>
    </source>
</evidence>
<name>A0A420IX35_9PEZI</name>
<sequence>MILFWILFLVAENTVRYSFEQKSFDPGLRGCCNFPMLTAPSGFPSSNQML</sequence>
<accession>A0A420IX35</accession>
<dbReference type="EMBL" id="MCBS01020532">
    <property type="protein sequence ID" value="RKF79121.1"/>
    <property type="molecule type" value="Genomic_DNA"/>
</dbReference>
<protein>
    <submittedName>
        <fullName evidence="2">Uncharacterized protein</fullName>
    </submittedName>
</protein>
<evidence type="ECO:0000256" key="1">
    <source>
        <dbReference type="SAM" id="SignalP"/>
    </source>
</evidence>
<feature type="chain" id="PRO_5019297247" evidence="1">
    <location>
        <begin position="18"/>
        <end position="50"/>
    </location>
</feature>
<evidence type="ECO:0000313" key="2">
    <source>
        <dbReference type="EMBL" id="RKF79121.1"/>
    </source>
</evidence>
<comment type="caution">
    <text evidence="2">The sequence shown here is derived from an EMBL/GenBank/DDBJ whole genome shotgun (WGS) entry which is preliminary data.</text>
</comment>
<dbReference type="Proteomes" id="UP000285326">
    <property type="component" value="Unassembled WGS sequence"/>
</dbReference>
<organism evidence="2 3">
    <name type="scientific">Golovinomyces cichoracearum</name>
    <dbReference type="NCBI Taxonomy" id="62708"/>
    <lineage>
        <taxon>Eukaryota</taxon>
        <taxon>Fungi</taxon>
        <taxon>Dikarya</taxon>
        <taxon>Ascomycota</taxon>
        <taxon>Pezizomycotina</taxon>
        <taxon>Leotiomycetes</taxon>
        <taxon>Erysiphales</taxon>
        <taxon>Erysiphaceae</taxon>
        <taxon>Golovinomyces</taxon>
    </lineage>
</organism>